<accession>A0ABS5HAW8</accession>
<keyword evidence="1" id="KW-0472">Membrane</keyword>
<dbReference type="InterPro" id="IPR052163">
    <property type="entry name" value="DGC-Regulatory_Protein"/>
</dbReference>
<dbReference type="PANTHER" id="PTHR46663">
    <property type="entry name" value="DIGUANYLATE CYCLASE DGCT-RELATED"/>
    <property type="match status" value="1"/>
</dbReference>
<dbReference type="EC" id="2.7.7.65" evidence="3"/>
<comment type="caution">
    <text evidence="3">The sequence shown here is derived from an EMBL/GenBank/DDBJ whole genome shotgun (WGS) entry which is preliminary data.</text>
</comment>
<keyword evidence="4" id="KW-1185">Reference proteome</keyword>
<reference evidence="4" key="2">
    <citation type="submission" date="2023-07" db="EMBL/GenBank/DDBJ databases">
        <title>Marinomonas vulgaris A79, complete genome.</title>
        <authorList>
            <person name="Ying J.-J."/>
        </authorList>
    </citation>
    <scope>NUCLEOTIDE SEQUENCE [LARGE SCALE GENOMIC DNA]</scope>
    <source>
        <strain evidence="4">A79</strain>
    </source>
</reference>
<feature type="domain" description="GGDEF" evidence="2">
    <location>
        <begin position="432"/>
        <end position="556"/>
    </location>
</feature>
<dbReference type="InterPro" id="IPR029787">
    <property type="entry name" value="Nucleotide_cyclase"/>
</dbReference>
<dbReference type="Pfam" id="PF00990">
    <property type="entry name" value="GGDEF"/>
    <property type="match status" value="1"/>
</dbReference>
<keyword evidence="1" id="KW-1133">Transmembrane helix</keyword>
<dbReference type="SMART" id="SM00267">
    <property type="entry name" value="GGDEF"/>
    <property type="match status" value="1"/>
</dbReference>
<dbReference type="SUPFAM" id="SSF55073">
    <property type="entry name" value="Nucleotide cyclase"/>
    <property type="match status" value="1"/>
</dbReference>
<name>A0ABS5HAW8_9GAMM</name>
<evidence type="ECO:0000259" key="2">
    <source>
        <dbReference type="PROSITE" id="PS50887"/>
    </source>
</evidence>
<dbReference type="PANTHER" id="PTHR46663:SF4">
    <property type="entry name" value="DIGUANYLATE CYCLASE DGCT-RELATED"/>
    <property type="match status" value="1"/>
</dbReference>
<dbReference type="InterPro" id="IPR043128">
    <property type="entry name" value="Rev_trsase/Diguanyl_cyclase"/>
</dbReference>
<keyword evidence="3" id="KW-0808">Transferase</keyword>
<feature type="transmembrane region" description="Helical" evidence="1">
    <location>
        <begin position="310"/>
        <end position="334"/>
    </location>
</feature>
<evidence type="ECO:0000313" key="4">
    <source>
        <dbReference type="Proteomes" id="UP000679722"/>
    </source>
</evidence>
<evidence type="ECO:0000256" key="1">
    <source>
        <dbReference type="SAM" id="Phobius"/>
    </source>
</evidence>
<keyword evidence="1" id="KW-0812">Transmembrane</keyword>
<protein>
    <submittedName>
        <fullName evidence="3">Diguanylate cyclase</fullName>
        <ecNumber evidence="3">2.7.7.65</ecNumber>
    </submittedName>
</protein>
<evidence type="ECO:0000313" key="3">
    <source>
        <dbReference type="EMBL" id="MBR7888801.1"/>
    </source>
</evidence>
<dbReference type="InterPro" id="IPR000160">
    <property type="entry name" value="GGDEF_dom"/>
</dbReference>
<dbReference type="PROSITE" id="PS50887">
    <property type="entry name" value="GGDEF"/>
    <property type="match status" value="1"/>
</dbReference>
<reference evidence="3 4" key="1">
    <citation type="submission" date="2021-04" db="EMBL/GenBank/DDBJ databases">
        <authorList>
            <person name="Sun C."/>
        </authorList>
    </citation>
    <scope>NUCLEOTIDE SEQUENCE [LARGE SCALE GENOMIC DNA]</scope>
    <source>
        <strain evidence="3 4">A79</strain>
    </source>
</reference>
<dbReference type="RefSeq" id="WP_211536149.1">
    <property type="nucleotide sequence ID" value="NZ_JAGSSV010000007.1"/>
</dbReference>
<gene>
    <name evidence="3" type="ORF">J9B83_07570</name>
</gene>
<proteinExistence type="predicted"/>
<dbReference type="Proteomes" id="UP000679722">
    <property type="component" value="Unassembled WGS sequence"/>
</dbReference>
<dbReference type="NCBIfam" id="TIGR00254">
    <property type="entry name" value="GGDEF"/>
    <property type="match status" value="1"/>
</dbReference>
<dbReference type="Gene3D" id="3.30.70.270">
    <property type="match status" value="1"/>
</dbReference>
<keyword evidence="3" id="KW-0548">Nucleotidyltransferase</keyword>
<dbReference type="EMBL" id="JAGSSV010000007">
    <property type="protein sequence ID" value="MBR7888801.1"/>
    <property type="molecule type" value="Genomic_DNA"/>
</dbReference>
<organism evidence="3 4">
    <name type="scientific">Marinomonas vulgaris</name>
    <dbReference type="NCBI Taxonomy" id="2823372"/>
    <lineage>
        <taxon>Bacteria</taxon>
        <taxon>Pseudomonadati</taxon>
        <taxon>Pseudomonadota</taxon>
        <taxon>Gammaproteobacteria</taxon>
        <taxon>Oceanospirillales</taxon>
        <taxon>Oceanospirillaceae</taxon>
        <taxon>Marinomonas</taxon>
    </lineage>
</organism>
<dbReference type="GO" id="GO:0052621">
    <property type="term" value="F:diguanylate cyclase activity"/>
    <property type="evidence" value="ECO:0007669"/>
    <property type="project" value="UniProtKB-EC"/>
</dbReference>
<sequence>MSIKFRFLISTTLILLLTCFFSWLSMRVLAEDIIVSWIERYAEKQVLYDKERTLSPLIQQVNLSEEFANLDSLKAWAKQPDNAQLKQKALADTEAFRGRFADDSYFIGLKGNGHYYYSDGVLPPSGDLYRYTLDSAKASDEWFYQIMAAELDMHLNVNPDVELGVIKLWSDVLIRDGDAILGVVGTGLDLSVFLAQMVEKQDIYSAIVFTNYEGSIQLHKKQELINYATITKQAQDKKLIFSLLDDAESSERLQNAFVLAKSHPNQVETTAVHLNGVRQLASVVYIPEIDWFQTNFIDINNFLPLTEFSGLLLIFFVSLVCALIVFYGLLTLIVTKPLEELSLSIQSLGEKRYRAPVLSCFAGPEIKRLVHQYETISRSLLEHQSSLEAKVEERTEALNRLAKLDPLTELYNRRGFELFMAQYMQHWQTTQQPFGLINVDVNRFKAINDQYGHVAGDWVLQEVAKHLLSAVGNKGEVARWGGDEFLILLKQANAHTLAQLTSQLLDHENAPVLAIDEHNVRVTFSVGSALIQENDTIDDVFHRADSAMYAVKFATK</sequence>
<dbReference type="CDD" id="cd01949">
    <property type="entry name" value="GGDEF"/>
    <property type="match status" value="1"/>
</dbReference>